<dbReference type="Proteomes" id="UP000094385">
    <property type="component" value="Unassembled WGS sequence"/>
</dbReference>
<evidence type="ECO:0000313" key="2">
    <source>
        <dbReference type="EMBL" id="ODQ74277.1"/>
    </source>
</evidence>
<dbReference type="EMBL" id="KV454292">
    <property type="protein sequence ID" value="ODQ74277.1"/>
    <property type="molecule type" value="Genomic_DNA"/>
</dbReference>
<reference evidence="2 3" key="1">
    <citation type="journal article" date="2016" name="Proc. Natl. Acad. Sci. U.S.A.">
        <title>Comparative genomics of biotechnologically important yeasts.</title>
        <authorList>
            <person name="Riley R."/>
            <person name="Haridas S."/>
            <person name="Wolfe K.H."/>
            <person name="Lopes M.R."/>
            <person name="Hittinger C.T."/>
            <person name="Goeker M."/>
            <person name="Salamov A.A."/>
            <person name="Wisecaver J.H."/>
            <person name="Long T.M."/>
            <person name="Calvey C.H."/>
            <person name="Aerts A.L."/>
            <person name="Barry K.W."/>
            <person name="Choi C."/>
            <person name="Clum A."/>
            <person name="Coughlan A.Y."/>
            <person name="Deshpande S."/>
            <person name="Douglass A.P."/>
            <person name="Hanson S.J."/>
            <person name="Klenk H.-P."/>
            <person name="LaButti K.M."/>
            <person name="Lapidus A."/>
            <person name="Lindquist E.A."/>
            <person name="Lipzen A.M."/>
            <person name="Meier-Kolthoff J.P."/>
            <person name="Ohm R.A."/>
            <person name="Otillar R.P."/>
            <person name="Pangilinan J.L."/>
            <person name="Peng Y."/>
            <person name="Rokas A."/>
            <person name="Rosa C.A."/>
            <person name="Scheuner C."/>
            <person name="Sibirny A.A."/>
            <person name="Slot J.C."/>
            <person name="Stielow J.B."/>
            <person name="Sun H."/>
            <person name="Kurtzman C.P."/>
            <person name="Blackwell M."/>
            <person name="Grigoriev I.V."/>
            <person name="Jeffries T.W."/>
        </authorList>
    </citation>
    <scope>NUCLEOTIDE SEQUENCE [LARGE SCALE GENOMIC DNA]</scope>
    <source>
        <strain evidence="2 3">NRRL Y-11557</strain>
    </source>
</reference>
<organism evidence="2 3">
    <name type="scientific">Lipomyces starkeyi NRRL Y-11557</name>
    <dbReference type="NCBI Taxonomy" id="675824"/>
    <lineage>
        <taxon>Eukaryota</taxon>
        <taxon>Fungi</taxon>
        <taxon>Dikarya</taxon>
        <taxon>Ascomycota</taxon>
        <taxon>Saccharomycotina</taxon>
        <taxon>Lipomycetes</taxon>
        <taxon>Lipomycetales</taxon>
        <taxon>Lipomycetaceae</taxon>
        <taxon>Lipomyces</taxon>
    </lineage>
</organism>
<evidence type="ECO:0000313" key="3">
    <source>
        <dbReference type="Proteomes" id="UP000094385"/>
    </source>
</evidence>
<sequence length="57" mass="6283">MLIDEIELVRSGQVNMPGVWNCWPSAEVDRSSKSPTSAEPYPAQTVHVGGCDEPRVR</sequence>
<dbReference type="AlphaFoldDB" id="A0A1E3QB82"/>
<keyword evidence="3" id="KW-1185">Reference proteome</keyword>
<gene>
    <name evidence="2" type="ORF">LIPSTDRAFT_69854</name>
</gene>
<evidence type="ECO:0000256" key="1">
    <source>
        <dbReference type="SAM" id="MobiDB-lite"/>
    </source>
</evidence>
<protein>
    <submittedName>
        <fullName evidence="2">Uncharacterized protein</fullName>
    </submittedName>
</protein>
<proteinExistence type="predicted"/>
<accession>A0A1E3QB82</accession>
<feature type="region of interest" description="Disordered" evidence="1">
    <location>
        <begin position="26"/>
        <end position="57"/>
    </location>
</feature>
<name>A0A1E3QB82_LIPST</name>